<evidence type="ECO:0000313" key="3">
    <source>
        <dbReference type="Proteomes" id="UP000290407"/>
    </source>
</evidence>
<feature type="region of interest" description="Disordered" evidence="1">
    <location>
        <begin position="80"/>
        <end position="102"/>
    </location>
</feature>
<accession>A0A4Q2UIM0</accession>
<organism evidence="2 3">
    <name type="scientific">Spirosoma sordidisoli</name>
    <dbReference type="NCBI Taxonomy" id="2502893"/>
    <lineage>
        <taxon>Bacteria</taxon>
        <taxon>Pseudomonadati</taxon>
        <taxon>Bacteroidota</taxon>
        <taxon>Cytophagia</taxon>
        <taxon>Cytophagales</taxon>
        <taxon>Cytophagaceae</taxon>
        <taxon>Spirosoma</taxon>
    </lineage>
</organism>
<name>A0A4Q2UIM0_9BACT</name>
<evidence type="ECO:0000256" key="1">
    <source>
        <dbReference type="SAM" id="MobiDB-lite"/>
    </source>
</evidence>
<gene>
    <name evidence="2" type="ORF">EQG79_15710</name>
</gene>
<proteinExistence type="predicted"/>
<comment type="caution">
    <text evidence="2">The sequence shown here is derived from an EMBL/GenBank/DDBJ whole genome shotgun (WGS) entry which is preliminary data.</text>
</comment>
<feature type="compositionally biased region" description="Basic residues" evidence="1">
    <location>
        <begin position="84"/>
        <end position="94"/>
    </location>
</feature>
<sequence>MGALSACSSSGQQDPLLEEAATYHRQATDIQAVLEPKIDQIDSLKAVYTAQKKPAAVVVSLDSLKKAFEDWEANLVEVPGMPHTHTHEHGHHSHQHADATLADLPAEQMRDLQRATLTSIKQIQVRLNELTPAPNP</sequence>
<evidence type="ECO:0000313" key="2">
    <source>
        <dbReference type="EMBL" id="RYC69283.1"/>
    </source>
</evidence>
<keyword evidence="3" id="KW-1185">Reference proteome</keyword>
<dbReference type="AlphaFoldDB" id="A0A4Q2UIM0"/>
<protein>
    <submittedName>
        <fullName evidence="2">Uncharacterized protein</fullName>
    </submittedName>
</protein>
<dbReference type="Proteomes" id="UP000290407">
    <property type="component" value="Unassembled WGS sequence"/>
</dbReference>
<dbReference type="EMBL" id="SBLB01000004">
    <property type="protein sequence ID" value="RYC69283.1"/>
    <property type="molecule type" value="Genomic_DNA"/>
</dbReference>
<reference evidence="2 3" key="1">
    <citation type="submission" date="2019-01" db="EMBL/GenBank/DDBJ databases">
        <title>Spirosoma flava sp. nov., a propanil-degrading bacterium isolated from herbicide-contaminated soil.</title>
        <authorList>
            <person name="Zhang L."/>
            <person name="Jiang J.-D."/>
        </authorList>
    </citation>
    <scope>NUCLEOTIDE SEQUENCE [LARGE SCALE GENOMIC DNA]</scope>
    <source>
        <strain evidence="2 3">TY50</strain>
    </source>
</reference>